<reference evidence="1 2" key="1">
    <citation type="journal article" date="2014" name="Am. J. Bot.">
        <title>Genome assembly and annotation for red clover (Trifolium pratense; Fabaceae).</title>
        <authorList>
            <person name="Istvanek J."/>
            <person name="Jaros M."/>
            <person name="Krenek A."/>
            <person name="Repkova J."/>
        </authorList>
    </citation>
    <scope>NUCLEOTIDE SEQUENCE [LARGE SCALE GENOMIC DNA]</scope>
    <source>
        <strain evidence="2">cv. Tatra</strain>
        <tissue evidence="1">Young leaves</tissue>
    </source>
</reference>
<name>A0A2K3K4B4_TRIPR</name>
<reference evidence="1 2" key="2">
    <citation type="journal article" date="2017" name="Front. Plant Sci.">
        <title>Gene Classification and Mining of Molecular Markers Useful in Red Clover (Trifolium pratense) Breeding.</title>
        <authorList>
            <person name="Istvanek J."/>
            <person name="Dluhosova J."/>
            <person name="Dluhos P."/>
            <person name="Patkova L."/>
            <person name="Nedelnik J."/>
            <person name="Repkova J."/>
        </authorList>
    </citation>
    <scope>NUCLEOTIDE SEQUENCE [LARGE SCALE GENOMIC DNA]</scope>
    <source>
        <strain evidence="2">cv. Tatra</strain>
        <tissue evidence="1">Young leaves</tissue>
    </source>
</reference>
<feature type="non-terminal residue" evidence="1">
    <location>
        <position position="40"/>
    </location>
</feature>
<proteinExistence type="predicted"/>
<gene>
    <name evidence="1" type="ORF">L195_g060514</name>
</gene>
<evidence type="ECO:0000313" key="1">
    <source>
        <dbReference type="EMBL" id="PNX61124.1"/>
    </source>
</evidence>
<evidence type="ECO:0000313" key="2">
    <source>
        <dbReference type="Proteomes" id="UP000236291"/>
    </source>
</evidence>
<organism evidence="1 2">
    <name type="scientific">Trifolium pratense</name>
    <name type="common">Red clover</name>
    <dbReference type="NCBI Taxonomy" id="57577"/>
    <lineage>
        <taxon>Eukaryota</taxon>
        <taxon>Viridiplantae</taxon>
        <taxon>Streptophyta</taxon>
        <taxon>Embryophyta</taxon>
        <taxon>Tracheophyta</taxon>
        <taxon>Spermatophyta</taxon>
        <taxon>Magnoliopsida</taxon>
        <taxon>eudicotyledons</taxon>
        <taxon>Gunneridae</taxon>
        <taxon>Pentapetalae</taxon>
        <taxon>rosids</taxon>
        <taxon>fabids</taxon>
        <taxon>Fabales</taxon>
        <taxon>Fabaceae</taxon>
        <taxon>Papilionoideae</taxon>
        <taxon>50 kb inversion clade</taxon>
        <taxon>NPAAA clade</taxon>
        <taxon>Hologalegina</taxon>
        <taxon>IRL clade</taxon>
        <taxon>Trifolieae</taxon>
        <taxon>Trifolium</taxon>
    </lineage>
</organism>
<protein>
    <submittedName>
        <fullName evidence="1">Uncharacterized protein</fullName>
    </submittedName>
</protein>
<dbReference type="Proteomes" id="UP000236291">
    <property type="component" value="Unassembled WGS sequence"/>
</dbReference>
<sequence length="40" mass="4663">MAFTPSVVSKSISSLEVTVRRNYGCCCHRRCRFGFRHRSK</sequence>
<accession>A0A2K3K4B4</accession>
<comment type="caution">
    <text evidence="1">The sequence shown here is derived from an EMBL/GenBank/DDBJ whole genome shotgun (WGS) entry which is preliminary data.</text>
</comment>
<dbReference type="AlphaFoldDB" id="A0A2K3K4B4"/>
<dbReference type="EMBL" id="ASHM01140178">
    <property type="protein sequence ID" value="PNX61124.1"/>
    <property type="molecule type" value="Genomic_DNA"/>
</dbReference>